<reference evidence="1 2" key="1">
    <citation type="submission" date="2024-01" db="EMBL/GenBank/DDBJ databases">
        <title>A draft genome for the cacao thread blight pathogen Marasmiellus scandens.</title>
        <authorList>
            <person name="Baruah I.K."/>
            <person name="Leung J."/>
            <person name="Bukari Y."/>
            <person name="Amoako-Attah I."/>
            <person name="Meinhardt L.W."/>
            <person name="Bailey B.A."/>
            <person name="Cohen S.P."/>
        </authorList>
    </citation>
    <scope>NUCLEOTIDE SEQUENCE [LARGE SCALE GENOMIC DNA]</scope>
    <source>
        <strain evidence="1 2">GH-19</strain>
    </source>
</reference>
<dbReference type="Proteomes" id="UP001498398">
    <property type="component" value="Unassembled WGS sequence"/>
</dbReference>
<organism evidence="1 2">
    <name type="scientific">Marasmiellus scandens</name>
    <dbReference type="NCBI Taxonomy" id="2682957"/>
    <lineage>
        <taxon>Eukaryota</taxon>
        <taxon>Fungi</taxon>
        <taxon>Dikarya</taxon>
        <taxon>Basidiomycota</taxon>
        <taxon>Agaricomycotina</taxon>
        <taxon>Agaricomycetes</taxon>
        <taxon>Agaricomycetidae</taxon>
        <taxon>Agaricales</taxon>
        <taxon>Marasmiineae</taxon>
        <taxon>Omphalotaceae</taxon>
        <taxon>Marasmiellus</taxon>
    </lineage>
</organism>
<name>A0ABR1J9P4_9AGAR</name>
<protein>
    <submittedName>
        <fullName evidence="1">Uncharacterized protein</fullName>
    </submittedName>
</protein>
<accession>A0ABR1J9P4</accession>
<dbReference type="EMBL" id="JBANRG010000023">
    <property type="protein sequence ID" value="KAK7455158.1"/>
    <property type="molecule type" value="Genomic_DNA"/>
</dbReference>
<evidence type="ECO:0000313" key="2">
    <source>
        <dbReference type="Proteomes" id="UP001498398"/>
    </source>
</evidence>
<comment type="caution">
    <text evidence="1">The sequence shown here is derived from an EMBL/GenBank/DDBJ whole genome shotgun (WGS) entry which is preliminary data.</text>
</comment>
<sequence length="468" mass="52940">MASETVNLNAVVYGIVPYSIYPLNVEMNAQSTRTQFFDAVRSAAEGLLSLEDLRNDSILFLISPSTDPDKESDPEGLERYVNHLKMICDLQQVRQSGKMRPNGGFAERSYAAWIHNLSLAQTLDKLDSFGRGDGVNCIIIPARPLKESGLTDYDQHNGEGQIDSGQTIVLDGSTRSRIKETAFQLLYSMNTLQINCLGDPHRTTDIIYPSIHSENLMTRRPLDTTVDSDGKMTFRFRGRRALESTIIPYLQEMYQQGHGEYRLFGTYDAGTTHTATAAAAYLLKTGVPVVYLPRGPRRMQTLLLRDAILLALCAKKDLIERWEDSLFNACTEGVFGLRKFCDRLLKKRVKLMFFMLDIDNLSAEEEHELREMVNGHILCVTASPNSKFCSDAERGYQWGTKSFHFKGGLTEMSSWYSRKVCLFNIACRRNSVADVEFSSGKQELIQASTGGIPRFIQELFYPEQRFFL</sequence>
<proteinExistence type="predicted"/>
<evidence type="ECO:0000313" key="1">
    <source>
        <dbReference type="EMBL" id="KAK7455158.1"/>
    </source>
</evidence>
<gene>
    <name evidence="1" type="ORF">VKT23_011029</name>
</gene>
<keyword evidence="2" id="KW-1185">Reference proteome</keyword>